<dbReference type="CDD" id="cd00009">
    <property type="entry name" value="AAA"/>
    <property type="match status" value="1"/>
</dbReference>
<keyword evidence="4 11" id="KW-0547">Nucleotide-binding</keyword>
<keyword evidence="5 11" id="KW-0067">ATP-binding</keyword>
<dbReference type="InterPro" id="IPR019489">
    <property type="entry name" value="Clp_ATPase_C"/>
</dbReference>
<evidence type="ECO:0000256" key="6">
    <source>
        <dbReference type="ARBA" id="ARBA00023054"/>
    </source>
</evidence>
<dbReference type="FunFam" id="3.40.50.300:FF:000010">
    <property type="entry name" value="Chaperone clpB 1, putative"/>
    <property type="match status" value="1"/>
</dbReference>
<dbReference type="AlphaFoldDB" id="A0A143Y6J2"/>
<dbReference type="InterPro" id="IPR001270">
    <property type="entry name" value="ClpA/B"/>
</dbReference>
<dbReference type="Pfam" id="PF17871">
    <property type="entry name" value="AAA_lid_9"/>
    <property type="match status" value="1"/>
</dbReference>
<dbReference type="Gene3D" id="1.10.1780.10">
    <property type="entry name" value="Clp, N-terminal domain"/>
    <property type="match status" value="1"/>
</dbReference>
<feature type="coiled-coil region" evidence="12">
    <location>
        <begin position="414"/>
        <end position="528"/>
    </location>
</feature>
<dbReference type="InterPro" id="IPR003959">
    <property type="entry name" value="ATPase_AAA_core"/>
</dbReference>
<evidence type="ECO:0000256" key="5">
    <source>
        <dbReference type="ARBA" id="ARBA00022840"/>
    </source>
</evidence>
<dbReference type="InterPro" id="IPR050130">
    <property type="entry name" value="ClpA_ClpB"/>
</dbReference>
<accession>A0A143Y6J2</accession>
<evidence type="ECO:0000313" key="14">
    <source>
        <dbReference type="EMBL" id="CZQ82969.1"/>
    </source>
</evidence>
<dbReference type="InterPro" id="IPR004176">
    <property type="entry name" value="Clp_R_N"/>
</dbReference>
<dbReference type="Pfam" id="PF10431">
    <property type="entry name" value="ClpB_D2-small"/>
    <property type="match status" value="1"/>
</dbReference>
<dbReference type="STRING" id="140314.SAMN04488076_10388"/>
<comment type="subunit">
    <text evidence="12">Homohexamer; The oligomerization is ATP-dependent.</text>
</comment>
<feature type="domain" description="Clp R" evidence="13">
    <location>
        <begin position="3"/>
        <end position="148"/>
    </location>
</feature>
<protein>
    <recommendedName>
        <fullName evidence="12">Chaperone protein ClpB</fullName>
    </recommendedName>
</protein>
<dbReference type="Pfam" id="PF02861">
    <property type="entry name" value="Clp_N"/>
    <property type="match status" value="1"/>
</dbReference>
<dbReference type="RefSeq" id="WP_087030573.1">
    <property type="nucleotide sequence ID" value="NZ_FJNE01000001.1"/>
</dbReference>
<dbReference type="EMBL" id="FJNE01000001">
    <property type="protein sequence ID" value="CZQ82969.1"/>
    <property type="molecule type" value="Genomic_DNA"/>
</dbReference>
<dbReference type="GO" id="GO:0005737">
    <property type="term" value="C:cytoplasm"/>
    <property type="evidence" value="ECO:0007669"/>
    <property type="project" value="UniProtKB-SubCell"/>
</dbReference>
<keyword evidence="15" id="KW-1185">Reference proteome</keyword>
<keyword evidence="7 11" id="KW-0143">Chaperone</keyword>
<dbReference type="PROSITE" id="PS00871">
    <property type="entry name" value="CLPAB_2"/>
    <property type="match status" value="1"/>
</dbReference>
<dbReference type="Gene3D" id="3.40.50.300">
    <property type="entry name" value="P-loop containing nucleotide triphosphate hydrolases"/>
    <property type="match status" value="3"/>
</dbReference>
<comment type="function">
    <text evidence="8">Part of a stress-induced multi-chaperone system, it is involved in the recovery of the cell from heat-induced damage, in cooperation with DnaK, DnaJ and GrpE. Acts before DnaK, in the processing of protein aggregates. Protein binding stimulates the ATPase activity; ATP hydrolysis unfolds the denatured protein aggregates, which probably helps expose new hydrophobic binding sites on the surface of ClpB-bound aggregates, contributing to the solubilization and refolding of denatured protein aggregates by DnaK.</text>
</comment>
<dbReference type="FunFam" id="3.40.50.300:FF:000025">
    <property type="entry name" value="ATP-dependent Clp protease subunit"/>
    <property type="match status" value="1"/>
</dbReference>
<dbReference type="PANTHER" id="PTHR11638:SF18">
    <property type="entry name" value="HEAT SHOCK PROTEIN 104"/>
    <property type="match status" value="1"/>
</dbReference>
<evidence type="ECO:0000256" key="4">
    <source>
        <dbReference type="ARBA" id="ARBA00022741"/>
    </source>
</evidence>
<dbReference type="InterPro" id="IPR028299">
    <property type="entry name" value="ClpA/B_CS2"/>
</dbReference>
<dbReference type="InterPro" id="IPR041546">
    <property type="entry name" value="ClpA/ClpB_AAA_lid"/>
</dbReference>
<dbReference type="SUPFAM" id="SSF52540">
    <property type="entry name" value="P-loop containing nucleoside triphosphate hydrolases"/>
    <property type="match status" value="2"/>
</dbReference>
<dbReference type="Pfam" id="PF00004">
    <property type="entry name" value="AAA"/>
    <property type="match status" value="1"/>
</dbReference>
<reference evidence="14 15" key="1">
    <citation type="submission" date="2016-02" db="EMBL/GenBank/DDBJ databases">
        <authorList>
            <person name="Wen L."/>
            <person name="He K."/>
            <person name="Yang H."/>
        </authorList>
    </citation>
    <scope>NUCLEOTIDE SEQUENCE [LARGE SCALE GENOMIC DNA]</scope>
    <source>
        <strain evidence="14">Trichococcus palustris</strain>
    </source>
</reference>
<dbReference type="PROSITE" id="PS51903">
    <property type="entry name" value="CLP_R"/>
    <property type="match status" value="1"/>
</dbReference>
<comment type="subunit">
    <text evidence="9">Homohexamer. The oligomerization is ATP-dependent.</text>
</comment>
<dbReference type="PROSITE" id="PS00870">
    <property type="entry name" value="CLPAB_1"/>
    <property type="match status" value="1"/>
</dbReference>
<dbReference type="CDD" id="cd19499">
    <property type="entry name" value="RecA-like_ClpB_Hsp104-like"/>
    <property type="match status" value="1"/>
</dbReference>
<evidence type="ECO:0000256" key="1">
    <source>
        <dbReference type="ARBA" id="ARBA00004496"/>
    </source>
</evidence>
<dbReference type="PANTHER" id="PTHR11638">
    <property type="entry name" value="ATP-DEPENDENT CLP PROTEASE"/>
    <property type="match status" value="1"/>
</dbReference>
<dbReference type="InterPro" id="IPR003593">
    <property type="entry name" value="AAA+_ATPase"/>
</dbReference>
<dbReference type="InterPro" id="IPR036628">
    <property type="entry name" value="Clp_N_dom_sf"/>
</dbReference>
<evidence type="ECO:0000256" key="8">
    <source>
        <dbReference type="ARBA" id="ARBA00025613"/>
    </source>
</evidence>
<evidence type="ECO:0000256" key="12">
    <source>
        <dbReference type="RuleBase" id="RU362034"/>
    </source>
</evidence>
<keyword evidence="12" id="KW-0963">Cytoplasm</keyword>
<keyword evidence="12" id="KW-0346">Stress response</keyword>
<dbReference type="FunFam" id="3.40.50.300:FF:000120">
    <property type="entry name" value="ATP-dependent chaperone ClpB"/>
    <property type="match status" value="1"/>
</dbReference>
<evidence type="ECO:0000256" key="3">
    <source>
        <dbReference type="ARBA" id="ARBA00022737"/>
    </source>
</evidence>
<dbReference type="InterPro" id="IPR017730">
    <property type="entry name" value="Chaperonin_ClpB"/>
</dbReference>
<dbReference type="GO" id="GO:0005524">
    <property type="term" value="F:ATP binding"/>
    <property type="evidence" value="ECO:0007669"/>
    <property type="project" value="UniProtKB-UniRule"/>
</dbReference>
<dbReference type="Pfam" id="PF07724">
    <property type="entry name" value="AAA_2"/>
    <property type="match status" value="1"/>
</dbReference>
<dbReference type="Gene3D" id="1.10.8.60">
    <property type="match status" value="1"/>
</dbReference>
<evidence type="ECO:0000256" key="7">
    <source>
        <dbReference type="ARBA" id="ARBA00023186"/>
    </source>
</evidence>
<comment type="subcellular location">
    <subcellularLocation>
        <location evidence="1 12">Cytoplasm</location>
    </subcellularLocation>
</comment>
<keyword evidence="6 12" id="KW-0175">Coiled coil</keyword>
<dbReference type="InterPro" id="IPR018368">
    <property type="entry name" value="ClpA/B_CS1"/>
</dbReference>
<dbReference type="GO" id="GO:0034605">
    <property type="term" value="P:cellular response to heat"/>
    <property type="evidence" value="ECO:0007669"/>
    <property type="project" value="TreeGrafter"/>
</dbReference>
<gene>
    <name evidence="12" type="primary">clpB</name>
    <name evidence="14" type="ORF">Tpal_380</name>
</gene>
<dbReference type="SMART" id="SM00382">
    <property type="entry name" value="AAA"/>
    <property type="match status" value="2"/>
</dbReference>
<name>A0A143Y6J2_9LACT</name>
<evidence type="ECO:0000256" key="9">
    <source>
        <dbReference type="ARBA" id="ARBA00026057"/>
    </source>
</evidence>
<dbReference type="GO" id="GO:0016887">
    <property type="term" value="F:ATP hydrolysis activity"/>
    <property type="evidence" value="ECO:0007669"/>
    <property type="project" value="InterPro"/>
</dbReference>
<evidence type="ECO:0000313" key="15">
    <source>
        <dbReference type="Proteomes" id="UP000242754"/>
    </source>
</evidence>
<dbReference type="PRINTS" id="PR00300">
    <property type="entry name" value="CLPPROTEASEA"/>
</dbReference>
<evidence type="ECO:0000256" key="11">
    <source>
        <dbReference type="RuleBase" id="RU004432"/>
    </source>
</evidence>
<dbReference type="Proteomes" id="UP000242754">
    <property type="component" value="Unassembled WGS sequence"/>
</dbReference>
<dbReference type="GO" id="GO:0042026">
    <property type="term" value="P:protein refolding"/>
    <property type="evidence" value="ECO:0007669"/>
    <property type="project" value="UniProtKB-UniRule"/>
</dbReference>
<dbReference type="OrthoDB" id="9803641at2"/>
<keyword evidence="3 10" id="KW-0677">Repeat</keyword>
<comment type="similarity">
    <text evidence="2 11">Belongs to the ClpA/ClpB family.</text>
</comment>
<dbReference type="NCBIfam" id="TIGR03346">
    <property type="entry name" value="chaperone_ClpB"/>
    <property type="match status" value="1"/>
</dbReference>
<organism evidence="14 15">
    <name type="scientific">Trichococcus palustris</name>
    <dbReference type="NCBI Taxonomy" id="140314"/>
    <lineage>
        <taxon>Bacteria</taxon>
        <taxon>Bacillati</taxon>
        <taxon>Bacillota</taxon>
        <taxon>Bacilli</taxon>
        <taxon>Lactobacillales</taxon>
        <taxon>Carnobacteriaceae</taxon>
        <taxon>Trichococcus</taxon>
    </lineage>
</organism>
<evidence type="ECO:0000256" key="10">
    <source>
        <dbReference type="PROSITE-ProRule" id="PRU01251"/>
    </source>
</evidence>
<dbReference type="SMART" id="SM01086">
    <property type="entry name" value="ClpB_D2-small"/>
    <property type="match status" value="1"/>
</dbReference>
<sequence length="873" mass="98488">MEIEKMTTAMQEAIAEAQRIAVVRKHQSIDIPHLWKIFLQPEAFARNFYVEAGVPVDAFEAAVDAELDRLSVVEGSSVQYGQTFSQNLFRLFEEADRKREQLQDDFLSTETVLLSLMTLKNHPLTKFLEKQGLSEKALMERVKEMRGGDRVTSQNQEDQYKALEKYGTDLVQAVRSGKQDPVIGRDEEIRDVIRILSRKTKNNPVLIGEPGVGKTAIVEGLAQRIVKKDVPDNLKDKTIFSLDMGALIAGAKYRGEFEERLKSVLKEVKKSEGRIILFIDEIHTIVGAGKAEGSMDAGNLLKPMLARGELHCIGATTLDEYRQNFEKDKALERRFQKVLVNEPSVADTISILRGLKERYEIHHSVNIHDNALVAAATLSDRYITDRFLPDKAIDLVDEACATIKVEMNSLPTELDQVTRKLMQLEIEEAALKKESDEVSKKRLATLQAELADMREETNVLRMKWGVEKDEAERLRSKREELDDARRQLEDAESNYDLERAAVLRHGSIPQMEKELAALEKENAERREREGHLVQESVTENEIAVVVGRMTGIPVTRLVEGERDKLLKLDETLHKRVIGQDEAVESVTNAVLRSRAGLQSQSRPIGSFLFLGPTGVGKTELAKALAENLFDSEDHMVRIDMSEYMEKFSVSRLIGAPPGYVGYEEGGQLTEAVRRSPYTIILLDEIEKAHPDVFNILLQVLDDGRLTDSKGRVVDFKNTVLIMTSNIGSQLLLEGVRPDGTIPEEAKDSVMKLLKATFKPEFLNRIDDTILFSPLTKENVKQIIVKMVKELSNRLEDKQIRFNISDEVAEWIADNAYDPIYGARPLRRFISKEIENPLARAIIKGDIHENQAVTAGLKDGQLAFVTIDLNEIQE</sequence>
<dbReference type="FunFam" id="1.10.8.60:FF:000017">
    <property type="entry name" value="ATP-dependent chaperone ClpB"/>
    <property type="match status" value="1"/>
</dbReference>
<dbReference type="SUPFAM" id="SSF81923">
    <property type="entry name" value="Double Clp-N motif"/>
    <property type="match status" value="1"/>
</dbReference>
<dbReference type="InterPro" id="IPR027417">
    <property type="entry name" value="P-loop_NTPase"/>
</dbReference>
<evidence type="ECO:0000256" key="2">
    <source>
        <dbReference type="ARBA" id="ARBA00008675"/>
    </source>
</evidence>
<proteinExistence type="inferred from homology"/>
<evidence type="ECO:0000259" key="13">
    <source>
        <dbReference type="PROSITE" id="PS51903"/>
    </source>
</evidence>